<reference evidence="1" key="2">
    <citation type="journal article" date="2015" name="Data Brief">
        <title>Shoot transcriptome of the giant reed, Arundo donax.</title>
        <authorList>
            <person name="Barrero R.A."/>
            <person name="Guerrero F.D."/>
            <person name="Moolhuijzen P."/>
            <person name="Goolsby J.A."/>
            <person name="Tidwell J."/>
            <person name="Bellgard S.E."/>
            <person name="Bellgard M.I."/>
        </authorList>
    </citation>
    <scope>NUCLEOTIDE SEQUENCE</scope>
    <source>
        <tissue evidence="1">Shoot tissue taken approximately 20 cm above the soil surface</tissue>
    </source>
</reference>
<proteinExistence type="predicted"/>
<dbReference type="EMBL" id="GBRH01194831">
    <property type="protein sequence ID" value="JAE03065.1"/>
    <property type="molecule type" value="Transcribed_RNA"/>
</dbReference>
<protein>
    <submittedName>
        <fullName evidence="1">Uncharacterized protein</fullName>
    </submittedName>
</protein>
<name>A0A0A9R4E4_ARUDO</name>
<accession>A0A0A9R4E4</accession>
<organism evidence="1">
    <name type="scientific">Arundo donax</name>
    <name type="common">Giant reed</name>
    <name type="synonym">Donax arundinaceus</name>
    <dbReference type="NCBI Taxonomy" id="35708"/>
    <lineage>
        <taxon>Eukaryota</taxon>
        <taxon>Viridiplantae</taxon>
        <taxon>Streptophyta</taxon>
        <taxon>Embryophyta</taxon>
        <taxon>Tracheophyta</taxon>
        <taxon>Spermatophyta</taxon>
        <taxon>Magnoliopsida</taxon>
        <taxon>Liliopsida</taxon>
        <taxon>Poales</taxon>
        <taxon>Poaceae</taxon>
        <taxon>PACMAD clade</taxon>
        <taxon>Arundinoideae</taxon>
        <taxon>Arundineae</taxon>
        <taxon>Arundo</taxon>
    </lineage>
</organism>
<dbReference type="AlphaFoldDB" id="A0A0A9R4E4"/>
<evidence type="ECO:0000313" key="1">
    <source>
        <dbReference type="EMBL" id="JAE03065.1"/>
    </source>
</evidence>
<reference evidence="1" key="1">
    <citation type="submission" date="2014-09" db="EMBL/GenBank/DDBJ databases">
        <authorList>
            <person name="Magalhaes I.L.F."/>
            <person name="Oliveira U."/>
            <person name="Santos F.R."/>
            <person name="Vidigal T.H.D.A."/>
            <person name="Brescovit A.D."/>
            <person name="Santos A.J."/>
        </authorList>
    </citation>
    <scope>NUCLEOTIDE SEQUENCE</scope>
    <source>
        <tissue evidence="1">Shoot tissue taken approximately 20 cm above the soil surface</tissue>
    </source>
</reference>
<sequence>MLWFQGGNNTVSLSTTSLLVSIPCRGMCFLNCLALLRRVLEPFSWCDLLRCS</sequence>